<reference evidence="2" key="1">
    <citation type="journal article" date="2010" name="Environ. Microbiol.">
        <title>A blueprint of ectoine metabolism from the genome of the industrial producer Halomonas elongata DSM 2581(T).</title>
        <authorList>
            <person name="Schwibbert K."/>
            <person name="Marin-Sanguino A."/>
            <person name="Bagyan I."/>
            <person name="Heidrich G."/>
            <person name="Lentzen G."/>
            <person name="Seitz H."/>
            <person name="Rampp M."/>
            <person name="Schuster S.C."/>
            <person name="Klenk H.P."/>
            <person name="Pfeiffer F."/>
            <person name="Oesterhelt D."/>
            <person name="Kunte H.J."/>
        </authorList>
    </citation>
    <scope>NUCLEOTIDE SEQUENCE</scope>
    <source>
        <strain evidence="2">Type strain: DSM 2581</strain>
    </source>
</reference>
<dbReference type="Proteomes" id="UP000008707">
    <property type="component" value="Chromosome"/>
</dbReference>
<dbReference type="EMBL" id="FN869568">
    <property type="protein sequence ID" value="SJK83755.1"/>
    <property type="molecule type" value="Genomic_DNA"/>
</dbReference>
<feature type="signal peptide" evidence="1">
    <location>
        <begin position="1"/>
        <end position="23"/>
    </location>
</feature>
<gene>
    <name evidence="2" type="ORF">HELO_1870B</name>
    <name evidence="3" type="ORF">SR933_02920</name>
</gene>
<name>A0A1R4A473_HALED</name>
<reference evidence="3 5" key="4">
    <citation type="submission" date="2023-11" db="EMBL/GenBank/DDBJ databases">
        <title>MicrobeMod: A computational toolkit for identifying prokaryotic methylation and restriction-modification with nanopore sequencing.</title>
        <authorList>
            <person name="Crits-Christoph A."/>
            <person name="Kang S.C."/>
            <person name="Lee H."/>
            <person name="Ostrov N."/>
        </authorList>
    </citation>
    <scope>NUCLEOTIDE SEQUENCE [LARGE SCALE GENOMIC DNA]</scope>
    <source>
        <strain evidence="3 5">ATCC 33173</strain>
    </source>
</reference>
<dbReference type="Proteomes" id="UP001322512">
    <property type="component" value="Chromosome"/>
</dbReference>
<dbReference type="GeneID" id="91009120"/>
<accession>A0A1R4A473</accession>
<protein>
    <submittedName>
        <fullName evidence="2">Uncharacterized protein</fullName>
    </submittedName>
</protein>
<keyword evidence="5" id="KW-1185">Reference proteome</keyword>
<organism evidence="2 4">
    <name type="scientific">Halomonas elongata (strain ATCC 33173 / DSM 2581 / NBRC 15536 / NCIMB 2198 / 1H9)</name>
    <dbReference type="NCBI Taxonomy" id="768066"/>
    <lineage>
        <taxon>Bacteria</taxon>
        <taxon>Pseudomonadati</taxon>
        <taxon>Pseudomonadota</taxon>
        <taxon>Gammaproteobacteria</taxon>
        <taxon>Oceanospirillales</taxon>
        <taxon>Halomonadaceae</taxon>
        <taxon>Halomonas</taxon>
    </lineage>
</organism>
<evidence type="ECO:0000313" key="3">
    <source>
        <dbReference type="EMBL" id="WPU47855.1"/>
    </source>
</evidence>
<sequence length="125" mass="13288">MFQRLHIIAVGCLATLSMNSVGADTGMGEDKCMELTLAKSNLDLAMVGKAPMEPAEARSQFDALRSDLPDALDPHITAMLDISKAAEGLALNDPQHPMSSGDFQEADAAYRGAVGPLCPSFNMDY</sequence>
<evidence type="ECO:0000313" key="5">
    <source>
        <dbReference type="Proteomes" id="UP001322512"/>
    </source>
</evidence>
<evidence type="ECO:0000313" key="4">
    <source>
        <dbReference type="Proteomes" id="UP000008707"/>
    </source>
</evidence>
<reference evidence="4" key="3">
    <citation type="journal article" date="2011" name="Environ. Microbiol.">
        <title>A blueprint of ectoine metabolism from the genome of the industrial producer Halomonas elongata DSM 2581(T).</title>
        <authorList>
            <person name="Schwibbert K."/>
            <person name="Marin-Sanguino A."/>
            <person name="Bagyan I."/>
            <person name="Heidrich G."/>
            <person name="Lentzen G."/>
            <person name="Seitz H."/>
            <person name="Rampp M."/>
            <person name="Schuster S.C."/>
            <person name="Klenk H.P."/>
            <person name="Pfeiffer F."/>
            <person name="Oesterhelt D."/>
            <person name="Kunte H.J."/>
        </authorList>
    </citation>
    <scope>NUCLEOTIDE SEQUENCE [LARGE SCALE GENOMIC DNA]</scope>
    <source>
        <strain evidence="4">ATCC 33173 / DSM 2581 / NBRC 15536 / NCIMB 2198 / 1H9</strain>
    </source>
</reference>
<dbReference type="EMBL" id="CP139472">
    <property type="protein sequence ID" value="WPU47855.1"/>
    <property type="molecule type" value="Genomic_DNA"/>
</dbReference>
<evidence type="ECO:0000256" key="1">
    <source>
        <dbReference type="SAM" id="SignalP"/>
    </source>
</evidence>
<proteinExistence type="predicted"/>
<dbReference type="KEGG" id="hel:HELO_1870B"/>
<reference evidence="2" key="2">
    <citation type="submission" date="2010-05" db="EMBL/GenBank/DDBJ databases">
        <title>Revision and reannotation of the Halomonas elongata DSM 2581(T) genome.</title>
        <authorList>
            <person name="Pfeiffer F."/>
            <person name="Bagyan I."/>
            <person name="Alfaro-Espinoza G."/>
            <person name="Zamora-Lagos M.A."/>
            <person name="Habermann B."/>
            <person name="Oesterhelt D."/>
            <person name="Kunte H.J."/>
        </authorList>
    </citation>
    <scope>NUCLEOTIDE SEQUENCE</scope>
    <source>
        <strain evidence="2">Type strain: DSM 2581</strain>
    </source>
</reference>
<feature type="chain" id="PRO_5010376021" evidence="1">
    <location>
        <begin position="24"/>
        <end position="125"/>
    </location>
</feature>
<keyword evidence="1" id="KW-0732">Signal</keyword>
<dbReference type="RefSeq" id="WP_041601916.1">
    <property type="nucleotide sequence ID" value="NC_014532.2"/>
</dbReference>
<dbReference type="AlphaFoldDB" id="A0A1R4A473"/>
<evidence type="ECO:0000313" key="2">
    <source>
        <dbReference type="EMBL" id="SJK83755.1"/>
    </source>
</evidence>